<dbReference type="InterPro" id="IPR050399">
    <property type="entry name" value="HPr"/>
</dbReference>
<dbReference type="InterPro" id="IPR035895">
    <property type="entry name" value="HPr-like_sf"/>
</dbReference>
<dbReference type="NCBIfam" id="TIGR01003">
    <property type="entry name" value="PTS_HPr_family"/>
    <property type="match status" value="1"/>
</dbReference>
<keyword evidence="4" id="KW-0963">Cytoplasm</keyword>
<keyword evidence="5" id="KW-0762">Sugar transport</keyword>
<accession>A0A0U2XNA8</accession>
<dbReference type="PROSITE" id="PS00369">
    <property type="entry name" value="PTS_HPR_HIS"/>
    <property type="match status" value="1"/>
</dbReference>
<organism evidence="8 9">
    <name type="scientific">Planococcus rifietoensis</name>
    <dbReference type="NCBI Taxonomy" id="200991"/>
    <lineage>
        <taxon>Bacteria</taxon>
        <taxon>Bacillati</taxon>
        <taxon>Bacillota</taxon>
        <taxon>Bacilli</taxon>
        <taxon>Bacillales</taxon>
        <taxon>Caryophanaceae</taxon>
        <taxon>Planococcus</taxon>
    </lineage>
</organism>
<dbReference type="PANTHER" id="PTHR33705">
    <property type="entry name" value="PHOSPHOCARRIER PROTEIN HPR"/>
    <property type="match status" value="1"/>
</dbReference>
<dbReference type="STRING" id="200991.AUC31_01420"/>
<evidence type="ECO:0000256" key="2">
    <source>
        <dbReference type="ARBA" id="ARBA00004496"/>
    </source>
</evidence>
<dbReference type="InterPro" id="IPR000032">
    <property type="entry name" value="HPr-like"/>
</dbReference>
<dbReference type="KEGG" id="prt:AUC31_01420"/>
<evidence type="ECO:0000256" key="5">
    <source>
        <dbReference type="ARBA" id="ARBA00022597"/>
    </source>
</evidence>
<keyword evidence="6" id="KW-0598">Phosphotransferase system</keyword>
<dbReference type="AlphaFoldDB" id="A0A0U2XNA8"/>
<evidence type="ECO:0000313" key="9">
    <source>
        <dbReference type="Proteomes" id="UP000067683"/>
    </source>
</evidence>
<dbReference type="CDD" id="cd00367">
    <property type="entry name" value="PTS-HPr_like"/>
    <property type="match status" value="1"/>
</dbReference>
<dbReference type="GO" id="GO:0009401">
    <property type="term" value="P:phosphoenolpyruvate-dependent sugar phosphotransferase system"/>
    <property type="evidence" value="ECO:0007669"/>
    <property type="project" value="UniProtKB-KW"/>
</dbReference>
<gene>
    <name evidence="8" type="ORF">AUC31_01420</name>
</gene>
<dbReference type="InterPro" id="IPR001020">
    <property type="entry name" value="PTS_HPr_His_P_site"/>
</dbReference>
<name>A0A0U2XNA8_9BACL</name>
<proteinExistence type="predicted"/>
<sequence>MVTLSTGRIHPEEGLHARPAAALVSEANRFQSELSLEFKNRTVNLKSILGVMGLGIPTRSAITIHADGEDAQQAIRGATALLEAHGMIDSGQ</sequence>
<dbReference type="EMBL" id="CP013659">
    <property type="protein sequence ID" value="ALS73992.1"/>
    <property type="molecule type" value="Genomic_DNA"/>
</dbReference>
<dbReference type="Pfam" id="PF00381">
    <property type="entry name" value="PTS-HPr"/>
    <property type="match status" value="1"/>
</dbReference>
<dbReference type="PROSITE" id="PS51350">
    <property type="entry name" value="PTS_HPR_DOM"/>
    <property type="match status" value="1"/>
</dbReference>
<dbReference type="RefSeq" id="WP_058380700.1">
    <property type="nucleotide sequence ID" value="NZ_CP013659.2"/>
</dbReference>
<evidence type="ECO:0000256" key="4">
    <source>
        <dbReference type="ARBA" id="ARBA00022490"/>
    </source>
</evidence>
<evidence type="ECO:0000313" key="8">
    <source>
        <dbReference type="EMBL" id="ALS73992.1"/>
    </source>
</evidence>
<evidence type="ECO:0000259" key="7">
    <source>
        <dbReference type="PROSITE" id="PS51350"/>
    </source>
</evidence>
<dbReference type="PRINTS" id="PR00107">
    <property type="entry name" value="PHOSPHOCPHPR"/>
</dbReference>
<evidence type="ECO:0000256" key="3">
    <source>
        <dbReference type="ARBA" id="ARBA00020422"/>
    </source>
</evidence>
<dbReference type="SUPFAM" id="SSF55594">
    <property type="entry name" value="HPr-like"/>
    <property type="match status" value="1"/>
</dbReference>
<dbReference type="Proteomes" id="UP000067683">
    <property type="component" value="Chromosome"/>
</dbReference>
<keyword evidence="5" id="KW-0813">Transport</keyword>
<comment type="function">
    <text evidence="1">General (non sugar-specific) component of the phosphoenolpyruvate-dependent sugar phosphotransferase system (sugar PTS). This major carbohydrate active-transport system catalyzes the phosphorylation of incoming sugar substrates concomitantly with their translocation across the cell membrane. The phosphoryl group from phosphoenolpyruvate (PEP) is transferred to the phosphoryl carrier protein HPr by enzyme I. Phospho-HPr then transfers it to the PTS EIIA domain.</text>
</comment>
<comment type="subcellular location">
    <subcellularLocation>
        <location evidence="2">Cytoplasm</location>
    </subcellularLocation>
</comment>
<evidence type="ECO:0000256" key="6">
    <source>
        <dbReference type="ARBA" id="ARBA00022683"/>
    </source>
</evidence>
<protein>
    <recommendedName>
        <fullName evidence="3">Phosphocarrier protein HPr</fullName>
    </recommendedName>
</protein>
<keyword evidence="9" id="KW-1185">Reference proteome</keyword>
<dbReference type="Gene3D" id="3.30.1340.10">
    <property type="entry name" value="HPr-like"/>
    <property type="match status" value="1"/>
</dbReference>
<dbReference type="PANTHER" id="PTHR33705:SF2">
    <property type="entry name" value="PHOSPHOCARRIER PROTEIN NPR"/>
    <property type="match status" value="1"/>
</dbReference>
<evidence type="ECO:0000256" key="1">
    <source>
        <dbReference type="ARBA" id="ARBA00003681"/>
    </source>
</evidence>
<reference evidence="8" key="1">
    <citation type="submission" date="2016-01" db="EMBL/GenBank/DDBJ databases">
        <title>Complete genome of Planococcus rifietoensis type strain M8.</title>
        <authorList>
            <person name="See-Too W.S."/>
        </authorList>
    </citation>
    <scope>NUCLEOTIDE SEQUENCE [LARGE SCALE GENOMIC DNA]</scope>
    <source>
        <strain evidence="8">M8</strain>
    </source>
</reference>
<dbReference type="GO" id="GO:0005737">
    <property type="term" value="C:cytoplasm"/>
    <property type="evidence" value="ECO:0007669"/>
    <property type="project" value="UniProtKB-SubCell"/>
</dbReference>
<feature type="domain" description="HPr" evidence="7">
    <location>
        <begin position="1"/>
        <end position="91"/>
    </location>
</feature>